<gene>
    <name evidence="1" type="ORF">C8R41DRAFT_927295</name>
</gene>
<evidence type="ECO:0008006" key="3">
    <source>
        <dbReference type="Google" id="ProtNLM"/>
    </source>
</evidence>
<organism evidence="1 2">
    <name type="scientific">Lentinula lateritia</name>
    <dbReference type="NCBI Taxonomy" id="40482"/>
    <lineage>
        <taxon>Eukaryota</taxon>
        <taxon>Fungi</taxon>
        <taxon>Dikarya</taxon>
        <taxon>Basidiomycota</taxon>
        <taxon>Agaricomycotina</taxon>
        <taxon>Agaricomycetes</taxon>
        <taxon>Agaricomycetidae</taxon>
        <taxon>Agaricales</taxon>
        <taxon>Marasmiineae</taxon>
        <taxon>Omphalotaceae</taxon>
        <taxon>Lentinula</taxon>
    </lineage>
</organism>
<reference evidence="1" key="1">
    <citation type="submission" date="2022-08" db="EMBL/GenBank/DDBJ databases">
        <title>A Global Phylogenomic Analysis of the Shiitake Genus Lentinula.</title>
        <authorList>
            <consortium name="DOE Joint Genome Institute"/>
            <person name="Sierra-Patev S."/>
            <person name="Min B."/>
            <person name="Naranjo-Ortiz M."/>
            <person name="Looney B."/>
            <person name="Konkel Z."/>
            <person name="Slot J.C."/>
            <person name="Sakamoto Y."/>
            <person name="Steenwyk J.L."/>
            <person name="Rokas A."/>
            <person name="Carro J."/>
            <person name="Camarero S."/>
            <person name="Ferreira P."/>
            <person name="Molpeceres G."/>
            <person name="Ruiz-Duenas F.J."/>
            <person name="Serrano A."/>
            <person name="Henrissat B."/>
            <person name="Drula E."/>
            <person name="Hughes K.W."/>
            <person name="Mata J.L."/>
            <person name="Ishikawa N.K."/>
            <person name="Vargas-Isla R."/>
            <person name="Ushijima S."/>
            <person name="Smith C.A."/>
            <person name="Ahrendt S."/>
            <person name="Andreopoulos W."/>
            <person name="He G."/>
            <person name="Labutti K."/>
            <person name="Lipzen A."/>
            <person name="Ng V."/>
            <person name="Riley R."/>
            <person name="Sandor L."/>
            <person name="Barry K."/>
            <person name="Martinez A.T."/>
            <person name="Xiao Y."/>
            <person name="Gibbons J.G."/>
            <person name="Terashima K."/>
            <person name="Grigoriev I.V."/>
            <person name="Hibbett D.S."/>
        </authorList>
    </citation>
    <scope>NUCLEOTIDE SEQUENCE</scope>
    <source>
        <strain evidence="1">RHP3577 ss4</strain>
    </source>
</reference>
<dbReference type="EMBL" id="JANVFT010000155">
    <property type="protein sequence ID" value="KAJ4463698.1"/>
    <property type="molecule type" value="Genomic_DNA"/>
</dbReference>
<evidence type="ECO:0000313" key="1">
    <source>
        <dbReference type="EMBL" id="KAJ4463698.1"/>
    </source>
</evidence>
<dbReference type="Proteomes" id="UP001150217">
    <property type="component" value="Unassembled WGS sequence"/>
</dbReference>
<accession>A0ABQ8UXL3</accession>
<keyword evidence="2" id="KW-1185">Reference proteome</keyword>
<evidence type="ECO:0000313" key="2">
    <source>
        <dbReference type="Proteomes" id="UP001150217"/>
    </source>
</evidence>
<name>A0ABQ8UXL3_9AGAR</name>
<proteinExistence type="predicted"/>
<protein>
    <recommendedName>
        <fullName evidence="3">F-box domain-containing protein</fullName>
    </recommendedName>
</protein>
<sequence>MKWATMIIPRVSHLSSLHLVELCLPPTFPAHLQSLSSLCQLVIRGCCLAANTSFDQCHYLITRLHIEGLCWHDHTSRSFELIRTCPEVEHLKLDWFCYLYDENPCLPVNLTSLVVLPPLLSSSECVSRSALSMLGHCLSSLSTISTFLVEGTSPPVVDVDYSKTLLPPSLTKFVGPSTFLSLAGPCHVGLREVALTDDDLSLSYIMSMLPLLPDTRSFRAHVNELASFLCERERKEFNGHSNQPI</sequence>
<comment type="caution">
    <text evidence="1">The sequence shown here is derived from an EMBL/GenBank/DDBJ whole genome shotgun (WGS) entry which is preliminary data.</text>
</comment>